<organism evidence="5 6">
    <name type="scientific">Comamonas testosteroni</name>
    <name type="common">Pseudomonas testosteroni</name>
    <dbReference type="NCBI Taxonomy" id="285"/>
    <lineage>
        <taxon>Bacteria</taxon>
        <taxon>Pseudomonadati</taxon>
        <taxon>Pseudomonadota</taxon>
        <taxon>Betaproteobacteria</taxon>
        <taxon>Burkholderiales</taxon>
        <taxon>Comamonadaceae</taxon>
        <taxon>Comamonas</taxon>
    </lineage>
</organism>
<dbReference type="Pfam" id="PF00027">
    <property type="entry name" value="cNMP_binding"/>
    <property type="match status" value="1"/>
</dbReference>
<feature type="domain" description="HTH crp-type" evidence="4">
    <location>
        <begin position="158"/>
        <end position="231"/>
    </location>
</feature>
<dbReference type="InterPro" id="IPR036390">
    <property type="entry name" value="WH_DNA-bd_sf"/>
</dbReference>
<dbReference type="CDD" id="cd00038">
    <property type="entry name" value="CAP_ED"/>
    <property type="match status" value="1"/>
</dbReference>
<dbReference type="GO" id="GO:0003677">
    <property type="term" value="F:DNA binding"/>
    <property type="evidence" value="ECO:0007669"/>
    <property type="project" value="UniProtKB-KW"/>
</dbReference>
<dbReference type="Gene3D" id="1.10.10.10">
    <property type="entry name" value="Winged helix-like DNA-binding domain superfamily/Winged helix DNA-binding domain"/>
    <property type="match status" value="1"/>
</dbReference>
<comment type="caution">
    <text evidence="5">The sequence shown here is derived from an EMBL/GenBank/DDBJ whole genome shotgun (WGS) entry which is preliminary data.</text>
</comment>
<dbReference type="Gene3D" id="2.60.120.10">
    <property type="entry name" value="Jelly Rolls"/>
    <property type="match status" value="1"/>
</dbReference>
<dbReference type="SUPFAM" id="SSF46785">
    <property type="entry name" value="Winged helix' DNA-binding domain"/>
    <property type="match status" value="1"/>
</dbReference>
<proteinExistence type="predicted"/>
<reference evidence="6" key="1">
    <citation type="submission" date="2014-06" db="EMBL/GenBank/DDBJ databases">
        <title>Draft genome sequence of C. testosteroni WDL7.</title>
        <authorList>
            <person name="Wu Y."/>
            <person name="Seshan H."/>
            <person name="Arumugam K."/>
        </authorList>
    </citation>
    <scope>NUCLEOTIDE SEQUENCE [LARGE SCALE GENOMIC DNA]</scope>
    <source>
        <strain evidence="6">WDL7</strain>
    </source>
</reference>
<dbReference type="GO" id="GO:0006355">
    <property type="term" value="P:regulation of DNA-templated transcription"/>
    <property type="evidence" value="ECO:0007669"/>
    <property type="project" value="InterPro"/>
</dbReference>
<evidence type="ECO:0000313" key="6">
    <source>
        <dbReference type="Proteomes" id="UP000037442"/>
    </source>
</evidence>
<evidence type="ECO:0000256" key="2">
    <source>
        <dbReference type="ARBA" id="ARBA00023125"/>
    </source>
</evidence>
<dbReference type="PROSITE" id="PS51063">
    <property type="entry name" value="HTH_CRP_2"/>
    <property type="match status" value="1"/>
</dbReference>
<dbReference type="InterPro" id="IPR014710">
    <property type="entry name" value="RmlC-like_jellyroll"/>
</dbReference>
<dbReference type="Pfam" id="PF13545">
    <property type="entry name" value="HTH_Crp_2"/>
    <property type="match status" value="1"/>
</dbReference>
<dbReference type="RefSeq" id="WP_053283294.1">
    <property type="nucleotide sequence ID" value="NZ_JNVD01000018.1"/>
</dbReference>
<protein>
    <submittedName>
        <fullName evidence="5">Crp/Fnr family transcriptional regulator</fullName>
    </submittedName>
</protein>
<dbReference type="AlphaFoldDB" id="A0A0L7MJ43"/>
<name>A0A0L7MJ43_COMTE</name>
<dbReference type="EMBL" id="JNVD01000018">
    <property type="protein sequence ID" value="KOC21895.1"/>
    <property type="molecule type" value="Genomic_DNA"/>
</dbReference>
<evidence type="ECO:0000259" key="4">
    <source>
        <dbReference type="PROSITE" id="PS51063"/>
    </source>
</evidence>
<keyword evidence="3" id="KW-0804">Transcription</keyword>
<dbReference type="InterPro" id="IPR018490">
    <property type="entry name" value="cNMP-bd_dom_sf"/>
</dbReference>
<dbReference type="SMART" id="SM00419">
    <property type="entry name" value="HTH_CRP"/>
    <property type="match status" value="1"/>
</dbReference>
<keyword evidence="2" id="KW-0238">DNA-binding</keyword>
<dbReference type="InterPro" id="IPR000595">
    <property type="entry name" value="cNMP-bd_dom"/>
</dbReference>
<evidence type="ECO:0000313" key="5">
    <source>
        <dbReference type="EMBL" id="KOC21895.1"/>
    </source>
</evidence>
<gene>
    <name evidence="5" type="ORF">GL58_09435</name>
</gene>
<sequence>MPRKHHPEADSVALIRRALRLCPLMGHWPDDVLDEVVAVARLRCYDKRTPLMVGERSRREVLVVASGRLAVEGVDAAGVRFVLSLHGPGEILSLVRMLGNTRFVYHFVVQEGTVLVHLPGGAFMAVLDAHPALWRDVCMLVLERLHEQIATQQRRALGHTANHVADALVRLALIHGKPIEGGQAVSLRISQGDLAAMVAVSRQTVNKELRTLEQMGVINAAYGRVTIHNLEALRQAAGG</sequence>
<dbReference type="InterPro" id="IPR012318">
    <property type="entry name" value="HTH_CRP"/>
</dbReference>
<dbReference type="InterPro" id="IPR036388">
    <property type="entry name" value="WH-like_DNA-bd_sf"/>
</dbReference>
<dbReference type="Proteomes" id="UP000037442">
    <property type="component" value="Unassembled WGS sequence"/>
</dbReference>
<dbReference type="PATRIC" id="fig|285.49.peg.1945"/>
<evidence type="ECO:0000256" key="1">
    <source>
        <dbReference type="ARBA" id="ARBA00023015"/>
    </source>
</evidence>
<dbReference type="SUPFAM" id="SSF51206">
    <property type="entry name" value="cAMP-binding domain-like"/>
    <property type="match status" value="1"/>
</dbReference>
<accession>A0A0L7MJ43</accession>
<evidence type="ECO:0000256" key="3">
    <source>
        <dbReference type="ARBA" id="ARBA00023163"/>
    </source>
</evidence>
<keyword evidence="1" id="KW-0805">Transcription regulation</keyword>